<keyword evidence="3" id="KW-0687">Ribonucleoprotein</keyword>
<dbReference type="SMART" id="SM00316">
    <property type="entry name" value="S1"/>
    <property type="match status" value="2"/>
</dbReference>
<feature type="compositionally biased region" description="Basic and acidic residues" evidence="1">
    <location>
        <begin position="251"/>
        <end position="260"/>
    </location>
</feature>
<dbReference type="EMBL" id="UOEU01001044">
    <property type="protein sequence ID" value="VAW43199.1"/>
    <property type="molecule type" value="Genomic_DNA"/>
</dbReference>
<feature type="compositionally biased region" description="Basic residues" evidence="1">
    <location>
        <begin position="228"/>
        <end position="250"/>
    </location>
</feature>
<feature type="domain" description="S1 motif" evidence="2">
    <location>
        <begin position="27"/>
        <end position="96"/>
    </location>
</feature>
<dbReference type="GO" id="GO:0005840">
    <property type="term" value="C:ribosome"/>
    <property type="evidence" value="ECO:0007669"/>
    <property type="project" value="UniProtKB-KW"/>
</dbReference>
<dbReference type="GO" id="GO:0005737">
    <property type="term" value="C:cytoplasm"/>
    <property type="evidence" value="ECO:0007669"/>
    <property type="project" value="UniProtKB-ARBA"/>
</dbReference>
<keyword evidence="3" id="KW-0689">Ribosomal protein</keyword>
<evidence type="ECO:0000259" key="2">
    <source>
        <dbReference type="PROSITE" id="PS50126"/>
    </source>
</evidence>
<dbReference type="AlphaFoldDB" id="A0A3B0W1N6"/>
<sequence length="270" mass="30397">MSEVTAEITEPIAPEVTPTSINDLKPKMQIKGTVSRLELYGAFIDLGIGKNALIHISQMGKEHVNRVADVLKIGDEVTVWVDKVDSERGQIMVTMVPPLAVDWSDLNKGQVYTGNVKRLENFGAFIDIGAEREGLVHISELSHNYVKQPSEVIAIGDEVQVQVLGYSKRKRRIDLSIKNLLEKPESDKNEATPAEVYAFEEDVEEDVPTAMEFALRQAMGDSMPTRRVSTRRVPIRSKKRGGKKRRRRQAKVREQQEDILSRTLQVQHNG</sequence>
<organism evidence="3">
    <name type="scientific">hydrothermal vent metagenome</name>
    <dbReference type="NCBI Taxonomy" id="652676"/>
    <lineage>
        <taxon>unclassified sequences</taxon>
        <taxon>metagenomes</taxon>
        <taxon>ecological metagenomes</taxon>
    </lineage>
</organism>
<dbReference type="Gene3D" id="2.40.50.140">
    <property type="entry name" value="Nucleic acid-binding proteins"/>
    <property type="match status" value="2"/>
</dbReference>
<protein>
    <submittedName>
        <fullName evidence="3">SSU ribosomal protein S1p</fullName>
    </submittedName>
</protein>
<proteinExistence type="predicted"/>
<accession>A0A3B0W1N6</accession>
<dbReference type="SUPFAM" id="SSF50249">
    <property type="entry name" value="Nucleic acid-binding proteins"/>
    <property type="match status" value="2"/>
</dbReference>
<dbReference type="GO" id="GO:0006412">
    <property type="term" value="P:translation"/>
    <property type="evidence" value="ECO:0007669"/>
    <property type="project" value="TreeGrafter"/>
</dbReference>
<dbReference type="PROSITE" id="PS50126">
    <property type="entry name" value="S1"/>
    <property type="match status" value="2"/>
</dbReference>
<evidence type="ECO:0000256" key="1">
    <source>
        <dbReference type="SAM" id="MobiDB-lite"/>
    </source>
</evidence>
<feature type="region of interest" description="Disordered" evidence="1">
    <location>
        <begin position="220"/>
        <end position="270"/>
    </location>
</feature>
<dbReference type="InterPro" id="IPR012340">
    <property type="entry name" value="NA-bd_OB-fold"/>
</dbReference>
<reference evidence="3" key="1">
    <citation type="submission" date="2018-06" db="EMBL/GenBank/DDBJ databases">
        <authorList>
            <person name="Zhirakovskaya E."/>
        </authorList>
    </citation>
    <scope>NUCLEOTIDE SEQUENCE</scope>
</reference>
<evidence type="ECO:0000313" key="3">
    <source>
        <dbReference type="EMBL" id="VAW43199.1"/>
    </source>
</evidence>
<gene>
    <name evidence="3" type="ORF">MNBD_CHLOROFLEXI01-3157</name>
</gene>
<dbReference type="InterPro" id="IPR003029">
    <property type="entry name" value="S1_domain"/>
</dbReference>
<dbReference type="GO" id="GO:0003729">
    <property type="term" value="F:mRNA binding"/>
    <property type="evidence" value="ECO:0007669"/>
    <property type="project" value="TreeGrafter"/>
</dbReference>
<name>A0A3B0W1N6_9ZZZZ</name>
<dbReference type="InterPro" id="IPR050437">
    <property type="entry name" value="Ribos_protein_bS1-like"/>
</dbReference>
<dbReference type="Pfam" id="PF00575">
    <property type="entry name" value="S1"/>
    <property type="match status" value="2"/>
</dbReference>
<dbReference type="FunFam" id="2.40.50.140:FF:000051">
    <property type="entry name" value="RNA-binding transcriptional accessory protein"/>
    <property type="match status" value="2"/>
</dbReference>
<dbReference type="PANTHER" id="PTHR10724">
    <property type="entry name" value="30S RIBOSOMAL PROTEIN S1"/>
    <property type="match status" value="1"/>
</dbReference>
<dbReference type="GO" id="GO:0003735">
    <property type="term" value="F:structural constituent of ribosome"/>
    <property type="evidence" value="ECO:0007669"/>
    <property type="project" value="TreeGrafter"/>
</dbReference>
<feature type="domain" description="S1 motif" evidence="2">
    <location>
        <begin position="109"/>
        <end position="178"/>
    </location>
</feature>